<evidence type="ECO:0000256" key="4">
    <source>
        <dbReference type="ARBA" id="ARBA00007131"/>
    </source>
</evidence>
<dbReference type="Pfam" id="PF02779">
    <property type="entry name" value="Transket_pyr"/>
    <property type="match status" value="1"/>
</dbReference>
<dbReference type="InterPro" id="IPR005475">
    <property type="entry name" value="Transketolase-like_Pyr-bd"/>
</dbReference>
<name>A0A1L0BGF7_9ASCO</name>
<evidence type="ECO:0000256" key="6">
    <source>
        <dbReference type="ARBA" id="ARBA00022679"/>
    </source>
</evidence>
<dbReference type="GO" id="GO:0006098">
    <property type="term" value="P:pentose-phosphate shunt"/>
    <property type="evidence" value="ECO:0007669"/>
    <property type="project" value="TreeGrafter"/>
</dbReference>
<dbReference type="SUPFAM" id="SSF52922">
    <property type="entry name" value="TK C-terminal domain-like"/>
    <property type="match status" value="1"/>
</dbReference>
<sequence>MTSFHFEVSSSQKNLHDHVLKVFRVLIADLVQQYNGGHPGGAMGMAAIGVALWKYVMKYAPNDPDYFNRDRFVLSNGHTCLFQYAFQHLVGYKHMDIEQLKSYHSNRLDSYCPGHPENEFPGIEVTTGALGQGISNAVGLAIATKNLQATYNKPDFPVVSNHVFCMVGDACLQEGVALESISLAGHLGLSNLTVTYDNNQITCDGSVSITNTENINEKMRACNWEVIEIMDGSNDIAAIVEALEYSKSSDKPTFINIHTRIGIDTTIEGDAAAHGAAFGQAEVDRLHKAYGFNPEERIHIPQDVYDFFGDLQAKGDEHKRDWNLLVERYSAAYPELAQEFLSRVRGELPDNWKAAIPQTFPELDTPSRASSGLVINPLTAAFKNFLVGTADLTPSVHMAYKGRVDFQNPDRDAQGDFLGRYIHYGIREHSMAAIANGIAAYNEGTFIPVTSSFLMFYLYAAPAVRYGALSQLQVIHVGTHDSIGIGEDGPTHQPISLPILFRSMPNMNFMRPCDSVETAGAWEVAVASRKNPSIISLSRHKLKQYPRFSRRELVAKGAYHFNKVDNEVLNIIGVGSEMQFAVEAAQILNNKGIATSVISFPSYYLFEKQPKEYKRLLLQRGKIPTVVIEAYAPNGWERYATAGVNMKTFGKSLPGPDTYKYFGFDSKVIVEKIEKYLDTWGEDENVRHEFVEL</sequence>
<dbReference type="PANTHER" id="PTHR43522:SF6">
    <property type="entry name" value="TRANSKETOLASE-LIKE PYRIMIDINE-BINDING DOMAIN-CONTAINING PROTEIN-RELATED"/>
    <property type="match status" value="1"/>
</dbReference>
<evidence type="ECO:0000256" key="10">
    <source>
        <dbReference type="ARBA" id="ARBA00049473"/>
    </source>
</evidence>
<dbReference type="PANTHER" id="PTHR43522">
    <property type="entry name" value="TRANSKETOLASE"/>
    <property type="match status" value="1"/>
</dbReference>
<evidence type="ECO:0000313" key="12">
    <source>
        <dbReference type="EMBL" id="SGZ50187.1"/>
    </source>
</evidence>
<dbReference type="GO" id="GO:0005829">
    <property type="term" value="C:cytosol"/>
    <property type="evidence" value="ECO:0007669"/>
    <property type="project" value="TreeGrafter"/>
</dbReference>
<evidence type="ECO:0000256" key="9">
    <source>
        <dbReference type="ARBA" id="ARBA00023052"/>
    </source>
</evidence>
<evidence type="ECO:0000256" key="8">
    <source>
        <dbReference type="ARBA" id="ARBA00022842"/>
    </source>
</evidence>
<comment type="cofactor">
    <cofactor evidence="3">
        <name>thiamine diphosphate</name>
        <dbReference type="ChEBI" id="CHEBI:58937"/>
    </cofactor>
</comment>
<evidence type="ECO:0000256" key="2">
    <source>
        <dbReference type="ARBA" id="ARBA00001946"/>
    </source>
</evidence>
<dbReference type="CDD" id="cd07033">
    <property type="entry name" value="TPP_PYR_DXS_TK_like"/>
    <property type="match status" value="1"/>
</dbReference>
<dbReference type="SMART" id="SM00861">
    <property type="entry name" value="Transket_pyr"/>
    <property type="match status" value="1"/>
</dbReference>
<accession>A0A1L0BGF7</accession>
<dbReference type="InterPro" id="IPR055152">
    <property type="entry name" value="Transketolase-like_C_2"/>
</dbReference>
<dbReference type="GO" id="GO:0004802">
    <property type="term" value="F:transketolase activity"/>
    <property type="evidence" value="ECO:0007669"/>
    <property type="project" value="UniProtKB-EC"/>
</dbReference>
<protein>
    <recommendedName>
        <fullName evidence="5">transketolase</fullName>
        <ecNumber evidence="5">2.2.1.1</ecNumber>
    </recommendedName>
</protein>
<gene>
    <name evidence="12" type="ORF">SAMEA4029010_CIC11G00000005078</name>
</gene>
<dbReference type="FunFam" id="3.40.50.970:FF:000003">
    <property type="entry name" value="Transketolase"/>
    <property type="match status" value="1"/>
</dbReference>
<keyword evidence="9" id="KW-0786">Thiamine pyrophosphate</keyword>
<dbReference type="GO" id="GO:0005634">
    <property type="term" value="C:nucleus"/>
    <property type="evidence" value="ECO:0007669"/>
    <property type="project" value="TreeGrafter"/>
</dbReference>
<evidence type="ECO:0000313" key="13">
    <source>
        <dbReference type="Proteomes" id="UP000182334"/>
    </source>
</evidence>
<dbReference type="Pfam" id="PF22613">
    <property type="entry name" value="Transketolase_C_1"/>
    <property type="match status" value="1"/>
</dbReference>
<evidence type="ECO:0000256" key="5">
    <source>
        <dbReference type="ARBA" id="ARBA00013152"/>
    </source>
</evidence>
<comment type="cofactor">
    <cofactor evidence="1">
        <name>Co(2+)</name>
        <dbReference type="ChEBI" id="CHEBI:48828"/>
    </cofactor>
</comment>
<proteinExistence type="inferred from homology"/>
<dbReference type="Gene3D" id="3.40.50.970">
    <property type="match status" value="2"/>
</dbReference>
<dbReference type="Proteomes" id="UP000182334">
    <property type="component" value="Chromosome II"/>
</dbReference>
<keyword evidence="7" id="KW-0479">Metal-binding</keyword>
<dbReference type="InterPro" id="IPR029061">
    <property type="entry name" value="THDP-binding"/>
</dbReference>
<comment type="catalytic activity">
    <reaction evidence="10">
        <text>D-sedoheptulose 7-phosphate + D-glyceraldehyde 3-phosphate = aldehydo-D-ribose 5-phosphate + D-xylulose 5-phosphate</text>
        <dbReference type="Rhea" id="RHEA:10508"/>
        <dbReference type="ChEBI" id="CHEBI:57483"/>
        <dbReference type="ChEBI" id="CHEBI:57737"/>
        <dbReference type="ChEBI" id="CHEBI:58273"/>
        <dbReference type="ChEBI" id="CHEBI:59776"/>
        <dbReference type="EC" id="2.2.1.1"/>
    </reaction>
</comment>
<dbReference type="EMBL" id="LT635757">
    <property type="protein sequence ID" value="SGZ50187.1"/>
    <property type="molecule type" value="Genomic_DNA"/>
</dbReference>
<evidence type="ECO:0000256" key="1">
    <source>
        <dbReference type="ARBA" id="ARBA00001941"/>
    </source>
</evidence>
<evidence type="ECO:0000256" key="3">
    <source>
        <dbReference type="ARBA" id="ARBA00001964"/>
    </source>
</evidence>
<dbReference type="EC" id="2.2.1.1" evidence="5"/>
<organism evidence="12 13">
    <name type="scientific">Sungouiella intermedia</name>
    <dbReference type="NCBI Taxonomy" id="45354"/>
    <lineage>
        <taxon>Eukaryota</taxon>
        <taxon>Fungi</taxon>
        <taxon>Dikarya</taxon>
        <taxon>Ascomycota</taxon>
        <taxon>Saccharomycotina</taxon>
        <taxon>Pichiomycetes</taxon>
        <taxon>Metschnikowiaceae</taxon>
        <taxon>Sungouiella</taxon>
    </lineage>
</organism>
<feature type="domain" description="Transketolase-like pyrimidine-binding" evidence="11">
    <location>
        <begin position="365"/>
        <end position="544"/>
    </location>
</feature>
<dbReference type="GO" id="GO:0046872">
    <property type="term" value="F:metal ion binding"/>
    <property type="evidence" value="ECO:0007669"/>
    <property type="project" value="UniProtKB-KW"/>
</dbReference>
<comment type="similarity">
    <text evidence="4">Belongs to the transketolase family.</text>
</comment>
<reference evidence="12 13" key="1">
    <citation type="submission" date="2016-10" db="EMBL/GenBank/DDBJ databases">
        <authorList>
            <person name="de Groot N.N."/>
        </authorList>
    </citation>
    <scope>NUCLEOTIDE SEQUENCE [LARGE SCALE GENOMIC DNA]</scope>
    <source>
        <strain evidence="12 13">CBS 141442</strain>
    </source>
</reference>
<comment type="cofactor">
    <cofactor evidence="2">
        <name>Mg(2+)</name>
        <dbReference type="ChEBI" id="CHEBI:18420"/>
    </cofactor>
</comment>
<keyword evidence="13" id="KW-1185">Reference proteome</keyword>
<dbReference type="STRING" id="45354.A0A1L0BGF7"/>
<dbReference type="Gene3D" id="3.40.50.920">
    <property type="match status" value="1"/>
</dbReference>
<dbReference type="FunFam" id="3.40.50.970:FF:000004">
    <property type="entry name" value="Transketolase"/>
    <property type="match status" value="1"/>
</dbReference>
<keyword evidence="8" id="KW-0460">Magnesium</keyword>
<evidence type="ECO:0000256" key="7">
    <source>
        <dbReference type="ARBA" id="ARBA00022723"/>
    </source>
</evidence>
<dbReference type="InterPro" id="IPR049557">
    <property type="entry name" value="Transketolase_CS"/>
</dbReference>
<dbReference type="OrthoDB" id="10267175at2759"/>
<dbReference type="SUPFAM" id="SSF52518">
    <property type="entry name" value="Thiamin diphosphate-binding fold (THDP-binding)"/>
    <property type="match status" value="2"/>
</dbReference>
<dbReference type="Pfam" id="PF00456">
    <property type="entry name" value="Transketolase_N"/>
    <property type="match status" value="1"/>
</dbReference>
<dbReference type="CDD" id="cd02012">
    <property type="entry name" value="TPP_TK"/>
    <property type="match status" value="1"/>
</dbReference>
<evidence type="ECO:0000259" key="11">
    <source>
        <dbReference type="SMART" id="SM00861"/>
    </source>
</evidence>
<dbReference type="AlphaFoldDB" id="A0A1L0BGF7"/>
<dbReference type="PROSITE" id="PS00801">
    <property type="entry name" value="TRANSKETOLASE_1"/>
    <property type="match status" value="1"/>
</dbReference>
<keyword evidence="6" id="KW-0808">Transferase</keyword>
<dbReference type="InterPro" id="IPR005474">
    <property type="entry name" value="Transketolase_N"/>
</dbReference>
<dbReference type="InterPro" id="IPR009014">
    <property type="entry name" value="Transketo_C/PFOR_II"/>
</dbReference>
<dbReference type="InterPro" id="IPR033247">
    <property type="entry name" value="Transketolase_fam"/>
</dbReference>